<organism evidence="2 3">
    <name type="scientific">Arthrobacter woluwensis</name>
    <dbReference type="NCBI Taxonomy" id="156980"/>
    <lineage>
        <taxon>Bacteria</taxon>
        <taxon>Bacillati</taxon>
        <taxon>Actinomycetota</taxon>
        <taxon>Actinomycetes</taxon>
        <taxon>Micrococcales</taxon>
        <taxon>Micrococcaceae</taxon>
        <taxon>Arthrobacter</taxon>
    </lineage>
</organism>
<accession>A0A1H4L0M1</accession>
<feature type="domain" description="GAF" evidence="1">
    <location>
        <begin position="96"/>
        <end position="210"/>
    </location>
</feature>
<proteinExistence type="predicted"/>
<sequence length="426" mass="45612">MPFPGCNVLALQRPHTATSSLCDGCHTGRVESGMRAEVADSWHRSAAAGVLAEEPAAPITLDHADLQDVRAAHPLAQVFPLLDDVLGQAARDCDAVMAVSDEAGQLLWVCGSPSALRKAEGIGFVEGSNWDERLAGTNAPGLALRLDGPSMITRSEHFRQSVRSWSCAAAPIHDPATSRLLGVLDVTGGDAIVVPQTMALVKAAVRLAESELAREVRAAVAPGPVARPQLRLELLGRSEALLLLDDARGHRARLRLSPRHSELLALLASAPQGLSGDELAVLLYEHDGGSSTLRAEVNRLRNLLSEEFLGSRPYRLLAEVSGDWLAVEAKLAAGDVGGALRLFHGPMLPRSTAPGVVRLREGLSHQLRAALLHSRQPDLISAWTRSAWGSDDYELWTRQRDLLSPGAPLRALAEGQLARLERELGL</sequence>
<protein>
    <recommendedName>
        <fullName evidence="1">GAF domain-containing protein</fullName>
    </recommendedName>
</protein>
<evidence type="ECO:0000313" key="2">
    <source>
        <dbReference type="EMBL" id="SEB64271.1"/>
    </source>
</evidence>
<evidence type="ECO:0000259" key="1">
    <source>
        <dbReference type="Pfam" id="PF01590"/>
    </source>
</evidence>
<name>A0A1H4L0M1_9MICC</name>
<keyword evidence="3" id="KW-1185">Reference proteome</keyword>
<dbReference type="InterPro" id="IPR029016">
    <property type="entry name" value="GAF-like_dom_sf"/>
</dbReference>
<dbReference type="STRING" id="156980.SAMN04489745_0852"/>
<dbReference type="AlphaFoldDB" id="A0A1H4L0M1"/>
<gene>
    <name evidence="2" type="ORF">SAMN04489745_0852</name>
</gene>
<dbReference type="Proteomes" id="UP000182652">
    <property type="component" value="Unassembled WGS sequence"/>
</dbReference>
<reference evidence="2 3" key="1">
    <citation type="submission" date="2016-10" db="EMBL/GenBank/DDBJ databases">
        <authorList>
            <person name="de Groot N.N."/>
        </authorList>
    </citation>
    <scope>NUCLEOTIDE SEQUENCE [LARGE SCALE GENOMIC DNA]</scope>
    <source>
        <strain evidence="2 3">DSM 10495</strain>
    </source>
</reference>
<dbReference type="InterPro" id="IPR003018">
    <property type="entry name" value="GAF"/>
</dbReference>
<dbReference type="Pfam" id="PF01590">
    <property type="entry name" value="GAF"/>
    <property type="match status" value="1"/>
</dbReference>
<evidence type="ECO:0000313" key="3">
    <source>
        <dbReference type="Proteomes" id="UP000182652"/>
    </source>
</evidence>
<dbReference type="EMBL" id="FNSN01000003">
    <property type="protein sequence ID" value="SEB64271.1"/>
    <property type="molecule type" value="Genomic_DNA"/>
</dbReference>
<dbReference type="Gene3D" id="3.30.450.40">
    <property type="match status" value="1"/>
</dbReference>